<comment type="function">
    <text evidence="5">Modulates RecA activity.</text>
</comment>
<comment type="similarity">
    <text evidence="2 5">Belongs to the RecX family.</text>
</comment>
<dbReference type="InterPro" id="IPR003783">
    <property type="entry name" value="Regulatory_RecX"/>
</dbReference>
<dbReference type="InterPro" id="IPR036388">
    <property type="entry name" value="WH-like_DNA-bd_sf"/>
</dbReference>
<dbReference type="EMBL" id="BMOE01000001">
    <property type="protein sequence ID" value="GGJ61996.1"/>
    <property type="molecule type" value="Genomic_DNA"/>
</dbReference>
<dbReference type="PANTHER" id="PTHR33602">
    <property type="entry name" value="REGULATORY PROTEIN RECX FAMILY PROTEIN"/>
    <property type="match status" value="1"/>
</dbReference>
<keyword evidence="4 5" id="KW-0963">Cytoplasm</keyword>
<name>A0A917P538_9DEIO</name>
<dbReference type="AlphaFoldDB" id="A0A917P538"/>
<evidence type="ECO:0000256" key="1">
    <source>
        <dbReference type="ARBA" id="ARBA00004496"/>
    </source>
</evidence>
<evidence type="ECO:0000256" key="3">
    <source>
        <dbReference type="ARBA" id="ARBA00018111"/>
    </source>
</evidence>
<dbReference type="Gene3D" id="1.10.10.10">
    <property type="entry name" value="Winged helix-like DNA-binding domain superfamily/Winged helix DNA-binding domain"/>
    <property type="match status" value="2"/>
</dbReference>
<dbReference type="InterPro" id="IPR053924">
    <property type="entry name" value="RecX_HTH_2nd"/>
</dbReference>
<dbReference type="Pfam" id="PF02631">
    <property type="entry name" value="RecX_HTH2"/>
    <property type="match status" value="1"/>
</dbReference>
<organism evidence="7 8">
    <name type="scientific">Deinococcus aquiradiocola</name>
    <dbReference type="NCBI Taxonomy" id="393059"/>
    <lineage>
        <taxon>Bacteria</taxon>
        <taxon>Thermotogati</taxon>
        <taxon>Deinococcota</taxon>
        <taxon>Deinococci</taxon>
        <taxon>Deinococcales</taxon>
        <taxon>Deinococcaceae</taxon>
        <taxon>Deinococcus</taxon>
    </lineage>
</organism>
<evidence type="ECO:0000256" key="4">
    <source>
        <dbReference type="ARBA" id="ARBA00022490"/>
    </source>
</evidence>
<dbReference type="Proteomes" id="UP000635726">
    <property type="component" value="Unassembled WGS sequence"/>
</dbReference>
<comment type="caution">
    <text evidence="7">The sequence shown here is derived from an EMBL/GenBank/DDBJ whole genome shotgun (WGS) entry which is preliminary data.</text>
</comment>
<evidence type="ECO:0000256" key="2">
    <source>
        <dbReference type="ARBA" id="ARBA00009695"/>
    </source>
</evidence>
<reference evidence="7" key="2">
    <citation type="submission" date="2020-09" db="EMBL/GenBank/DDBJ databases">
        <authorList>
            <person name="Sun Q."/>
            <person name="Ohkuma M."/>
        </authorList>
    </citation>
    <scope>NUCLEOTIDE SEQUENCE</scope>
    <source>
        <strain evidence="7">JCM 14371</strain>
    </source>
</reference>
<evidence type="ECO:0000256" key="5">
    <source>
        <dbReference type="HAMAP-Rule" id="MF_01114"/>
    </source>
</evidence>
<evidence type="ECO:0000313" key="8">
    <source>
        <dbReference type="Proteomes" id="UP000635726"/>
    </source>
</evidence>
<protein>
    <recommendedName>
        <fullName evidence="3 5">Regulatory protein RecX</fullName>
    </recommendedName>
</protein>
<keyword evidence="8" id="KW-1185">Reference proteome</keyword>
<dbReference type="PANTHER" id="PTHR33602:SF1">
    <property type="entry name" value="REGULATORY PROTEIN RECX FAMILY PROTEIN"/>
    <property type="match status" value="1"/>
</dbReference>
<comment type="subcellular location">
    <subcellularLocation>
        <location evidence="1 5">Cytoplasm</location>
    </subcellularLocation>
</comment>
<reference evidence="7" key="1">
    <citation type="journal article" date="2014" name="Int. J. Syst. Evol. Microbiol.">
        <title>Complete genome sequence of Corynebacterium casei LMG S-19264T (=DSM 44701T), isolated from a smear-ripened cheese.</title>
        <authorList>
            <consortium name="US DOE Joint Genome Institute (JGI-PGF)"/>
            <person name="Walter F."/>
            <person name="Albersmeier A."/>
            <person name="Kalinowski J."/>
            <person name="Ruckert C."/>
        </authorList>
    </citation>
    <scope>NUCLEOTIDE SEQUENCE</scope>
    <source>
        <strain evidence="7">JCM 14371</strain>
    </source>
</reference>
<gene>
    <name evidence="5" type="primary">recX</name>
    <name evidence="7" type="ORF">GCM10008939_02250</name>
</gene>
<evidence type="ECO:0000259" key="6">
    <source>
        <dbReference type="Pfam" id="PF02631"/>
    </source>
</evidence>
<accession>A0A917P538</accession>
<evidence type="ECO:0000313" key="7">
    <source>
        <dbReference type="EMBL" id="GGJ61996.1"/>
    </source>
</evidence>
<sequence>MGAQRARSPEEVREALLMYAFRALGQRALSEAELRARMLRRSEDAALVEGVLGRVRELGYLSDEQVALSEARRPGVGAGRVRQKLRQRGVAGALIEEVLEARDPEVEVLEARQLLARRWPGFLRAPDPKRRAFAFLVRRGYAPGLIWSLLKDMPEAGDVLEMDGEGWGGDLEE</sequence>
<feature type="domain" description="RecX second three-helical" evidence="6">
    <location>
        <begin position="68"/>
        <end position="99"/>
    </location>
</feature>
<dbReference type="GO" id="GO:0006282">
    <property type="term" value="P:regulation of DNA repair"/>
    <property type="evidence" value="ECO:0007669"/>
    <property type="project" value="UniProtKB-UniRule"/>
</dbReference>
<dbReference type="GO" id="GO:0005737">
    <property type="term" value="C:cytoplasm"/>
    <property type="evidence" value="ECO:0007669"/>
    <property type="project" value="UniProtKB-SubCell"/>
</dbReference>
<dbReference type="HAMAP" id="MF_01114">
    <property type="entry name" value="RecX"/>
    <property type="match status" value="1"/>
</dbReference>
<proteinExistence type="inferred from homology"/>